<dbReference type="EMBL" id="AYSA01000119">
    <property type="protein sequence ID" value="ESZ96875.1"/>
    <property type="molecule type" value="Genomic_DNA"/>
</dbReference>
<dbReference type="STRING" id="1432307.W9CQY0"/>
<feature type="compositionally biased region" description="Low complexity" evidence="1">
    <location>
        <begin position="162"/>
        <end position="173"/>
    </location>
</feature>
<protein>
    <submittedName>
        <fullName evidence="2">Uncharacterized protein</fullName>
    </submittedName>
</protein>
<feature type="region of interest" description="Disordered" evidence="1">
    <location>
        <begin position="1"/>
        <end position="202"/>
    </location>
</feature>
<accession>W9CQY0</accession>
<evidence type="ECO:0000313" key="3">
    <source>
        <dbReference type="Proteomes" id="UP000019487"/>
    </source>
</evidence>
<feature type="region of interest" description="Disordered" evidence="1">
    <location>
        <begin position="269"/>
        <end position="379"/>
    </location>
</feature>
<feature type="compositionally biased region" description="Basic and acidic residues" evidence="1">
    <location>
        <begin position="176"/>
        <end position="190"/>
    </location>
</feature>
<dbReference type="OrthoDB" id="4759297at2759"/>
<organism evidence="2 3">
    <name type="scientific">Sclerotinia borealis (strain F-4128)</name>
    <dbReference type="NCBI Taxonomy" id="1432307"/>
    <lineage>
        <taxon>Eukaryota</taxon>
        <taxon>Fungi</taxon>
        <taxon>Dikarya</taxon>
        <taxon>Ascomycota</taxon>
        <taxon>Pezizomycotina</taxon>
        <taxon>Leotiomycetes</taxon>
        <taxon>Helotiales</taxon>
        <taxon>Sclerotiniaceae</taxon>
        <taxon>Sclerotinia</taxon>
    </lineage>
</organism>
<feature type="compositionally biased region" description="Basic and acidic residues" evidence="1">
    <location>
        <begin position="318"/>
        <end position="336"/>
    </location>
</feature>
<gene>
    <name evidence="2" type="ORF">SBOR_2740</name>
</gene>
<feature type="compositionally biased region" description="Polar residues" evidence="1">
    <location>
        <begin position="110"/>
        <end position="130"/>
    </location>
</feature>
<feature type="compositionally biased region" description="Basic and acidic residues" evidence="1">
    <location>
        <begin position="346"/>
        <end position="379"/>
    </location>
</feature>
<feature type="compositionally biased region" description="Polar residues" evidence="1">
    <location>
        <begin position="191"/>
        <end position="202"/>
    </location>
</feature>
<name>W9CQY0_SCLBF</name>
<comment type="caution">
    <text evidence="2">The sequence shown here is derived from an EMBL/GenBank/DDBJ whole genome shotgun (WGS) entry which is preliminary data.</text>
</comment>
<feature type="compositionally biased region" description="Low complexity" evidence="1">
    <location>
        <begin position="43"/>
        <end position="57"/>
    </location>
</feature>
<reference evidence="2 3" key="1">
    <citation type="journal article" date="2014" name="Genome Announc.">
        <title>Draft genome sequence of Sclerotinia borealis, a psychrophilic plant pathogenic fungus.</title>
        <authorList>
            <person name="Mardanov A.V."/>
            <person name="Beletsky A.V."/>
            <person name="Kadnikov V.V."/>
            <person name="Ignatov A.N."/>
            <person name="Ravin N.V."/>
        </authorList>
    </citation>
    <scope>NUCLEOTIDE SEQUENCE [LARGE SCALE GENOMIC DNA]</scope>
    <source>
        <strain evidence="3">F-4157</strain>
    </source>
</reference>
<evidence type="ECO:0000256" key="1">
    <source>
        <dbReference type="SAM" id="MobiDB-lite"/>
    </source>
</evidence>
<dbReference type="AlphaFoldDB" id="W9CQY0"/>
<keyword evidence="3" id="KW-1185">Reference proteome</keyword>
<feature type="compositionally biased region" description="Basic and acidic residues" evidence="1">
    <location>
        <begin position="277"/>
        <end position="290"/>
    </location>
</feature>
<feature type="compositionally biased region" description="Low complexity" evidence="1">
    <location>
        <begin position="82"/>
        <end position="96"/>
    </location>
</feature>
<sequence>MSDRKSSSPPRHSVPSGGPGKKPSNSNLPRHSAQGRSDKKNLSSSSSHHGVPQSGGSSERRSTPSPHRHAAQSGGTEERRPSSSLSRRSVPPGSGSSEKRSTPSPHRHAAQSSGTGERRPSSNASSTCRSAPSGGGSSEKRSAPSPHRHAAQSSGAGERRPSSSSPRQSVPGGEASGKDLSFRAKNEEACQNRTQPLYRSSKGTKAKDYFDLGGLKDIITDASGDFNKAGEDAAYFATDPRYAEKLAKKEKMVIKQTVPQTWLRSGDAVVYDEQPNDDWRQRVHADRRSEPLAGPSRKTQKADITIGPIADTHTSHFTKNDKVPSSEVFKPAKDPEGNYYQQVAVKGEKLKEIGKYPREVYNPRHTSEAKRNASEKGGI</sequence>
<dbReference type="Proteomes" id="UP000019487">
    <property type="component" value="Unassembled WGS sequence"/>
</dbReference>
<evidence type="ECO:0000313" key="2">
    <source>
        <dbReference type="EMBL" id="ESZ96875.1"/>
    </source>
</evidence>
<proteinExistence type="predicted"/>
<dbReference type="HOGENOM" id="CLU_729901_0_0_1"/>